<organism evidence="1 2">
    <name type="scientific">Flavobacterium limnosediminis JC2902</name>
    <dbReference type="NCBI Taxonomy" id="1341181"/>
    <lineage>
        <taxon>Bacteria</taxon>
        <taxon>Pseudomonadati</taxon>
        <taxon>Bacteroidota</taxon>
        <taxon>Flavobacteriia</taxon>
        <taxon>Flavobacteriales</taxon>
        <taxon>Flavobacteriaceae</taxon>
        <taxon>Flavobacterium</taxon>
    </lineage>
</organism>
<comment type="caution">
    <text evidence="1">The sequence shown here is derived from an EMBL/GenBank/DDBJ whole genome shotgun (WGS) entry which is preliminary data.</text>
</comment>
<dbReference type="AlphaFoldDB" id="V6SJE8"/>
<evidence type="ECO:0000313" key="2">
    <source>
        <dbReference type="Proteomes" id="UP000018004"/>
    </source>
</evidence>
<dbReference type="EMBL" id="AVGG01000018">
    <property type="protein sequence ID" value="ESU26681.1"/>
    <property type="molecule type" value="Genomic_DNA"/>
</dbReference>
<proteinExistence type="predicted"/>
<name>V6SJE8_9FLAO</name>
<reference evidence="1 2" key="1">
    <citation type="submission" date="2013-08" db="EMBL/GenBank/DDBJ databases">
        <title>Flavobacterium limnosediminis JC2902 genome sequencing.</title>
        <authorList>
            <person name="Lee K."/>
            <person name="Yi H."/>
            <person name="Park S."/>
            <person name="Chun J."/>
        </authorList>
    </citation>
    <scope>NUCLEOTIDE SEQUENCE [LARGE SCALE GENOMIC DNA]</scope>
    <source>
        <strain evidence="1 2">JC2902</strain>
    </source>
</reference>
<dbReference type="PATRIC" id="fig|1341181.4.peg.2614"/>
<sequence length="38" mass="4594">MQRIREDLNKPQKSFVSIEEFCQYTGLKYEHIESYIIG</sequence>
<dbReference type="Proteomes" id="UP000018004">
    <property type="component" value="Unassembled WGS sequence"/>
</dbReference>
<protein>
    <submittedName>
        <fullName evidence="1">Uncharacterized protein</fullName>
    </submittedName>
</protein>
<evidence type="ECO:0000313" key="1">
    <source>
        <dbReference type="EMBL" id="ESU26681.1"/>
    </source>
</evidence>
<accession>V6SJE8</accession>
<gene>
    <name evidence="1" type="ORF">FLJC2902T_26560</name>
</gene>
<keyword evidence="2" id="KW-1185">Reference proteome</keyword>